<comment type="similarity">
    <text evidence="2">Belongs to the KIF-binding protein family.</text>
</comment>
<gene>
    <name evidence="7" type="ORF">PYX00_009754</name>
</gene>
<dbReference type="GO" id="GO:1990535">
    <property type="term" value="P:neuron projection maintenance"/>
    <property type="evidence" value="ECO:0007669"/>
    <property type="project" value="TreeGrafter"/>
</dbReference>
<evidence type="ECO:0000256" key="6">
    <source>
        <dbReference type="SAM" id="MobiDB-lite"/>
    </source>
</evidence>
<evidence type="ECO:0000313" key="7">
    <source>
        <dbReference type="EMBL" id="KAL0267501.1"/>
    </source>
</evidence>
<feature type="compositionally biased region" description="Low complexity" evidence="6">
    <location>
        <begin position="379"/>
        <end position="388"/>
    </location>
</feature>
<feature type="region of interest" description="Disordered" evidence="6">
    <location>
        <begin position="352"/>
        <end position="388"/>
    </location>
</feature>
<proteinExistence type="inferred from homology"/>
<dbReference type="Pfam" id="PF12309">
    <property type="entry name" value="KBP_C"/>
    <property type="match status" value="2"/>
</dbReference>
<keyword evidence="4" id="KW-0963">Cytoplasm</keyword>
<dbReference type="GO" id="GO:0000226">
    <property type="term" value="P:microtubule cytoskeleton organization"/>
    <property type="evidence" value="ECO:0007669"/>
    <property type="project" value="TreeGrafter"/>
</dbReference>
<dbReference type="InterPro" id="IPR022083">
    <property type="entry name" value="KBP"/>
</dbReference>
<keyword evidence="5" id="KW-0206">Cytoskeleton</keyword>
<reference evidence="7" key="1">
    <citation type="journal article" date="2024" name="Gigascience">
        <title>Chromosome-level genome of the poultry shaft louse Menopon gallinae provides insight into the host-switching and adaptive evolution of parasitic lice.</title>
        <authorList>
            <person name="Xu Y."/>
            <person name="Ma L."/>
            <person name="Liu S."/>
            <person name="Liang Y."/>
            <person name="Liu Q."/>
            <person name="He Z."/>
            <person name="Tian L."/>
            <person name="Duan Y."/>
            <person name="Cai W."/>
            <person name="Li H."/>
            <person name="Song F."/>
        </authorList>
    </citation>
    <scope>NUCLEOTIDE SEQUENCE</scope>
    <source>
        <strain evidence="7">Cailab_2023a</strain>
    </source>
</reference>
<comment type="caution">
    <text evidence="7">The sequence shown here is derived from an EMBL/GenBank/DDBJ whole genome shotgun (WGS) entry which is preliminary data.</text>
</comment>
<dbReference type="GO" id="GO:0021952">
    <property type="term" value="P:central nervous system projection neuron axonogenesis"/>
    <property type="evidence" value="ECO:0007669"/>
    <property type="project" value="TreeGrafter"/>
</dbReference>
<accession>A0AAW2HCV2</accession>
<protein>
    <recommendedName>
        <fullName evidence="3">KIF-binding protein</fullName>
    </recommendedName>
</protein>
<dbReference type="Gene3D" id="1.25.40.10">
    <property type="entry name" value="Tetratricopeptide repeat domain"/>
    <property type="match status" value="1"/>
</dbReference>
<dbReference type="InterPro" id="IPR011990">
    <property type="entry name" value="TPR-like_helical_dom_sf"/>
</dbReference>
<comment type="subcellular location">
    <subcellularLocation>
        <location evidence="1">Cytoplasm</location>
        <location evidence="1">Cytoskeleton</location>
    </subcellularLocation>
</comment>
<evidence type="ECO:0000256" key="1">
    <source>
        <dbReference type="ARBA" id="ARBA00004245"/>
    </source>
</evidence>
<evidence type="ECO:0000256" key="3">
    <source>
        <dbReference type="ARBA" id="ARBA00016840"/>
    </source>
</evidence>
<dbReference type="GO" id="GO:0005856">
    <property type="term" value="C:cytoskeleton"/>
    <property type="evidence" value="ECO:0007669"/>
    <property type="project" value="UniProtKB-SubCell"/>
</dbReference>
<dbReference type="EMBL" id="JARGDH010000005">
    <property type="protein sequence ID" value="KAL0267501.1"/>
    <property type="molecule type" value="Genomic_DNA"/>
</dbReference>
<sequence>MDVKVFQILHEQYEKLKADIKGDKIGSEGECSWDSNPAKALLEEMTGKILELIRINGKSGRHYYRLLAMEGALHYQHAKVLVRLNKPEKAKEILKYAMESLKEYFLVPEVTFLGLRVLNHYCYLLTKCGDLEKSQELLEFAEARYTEMKSKKDGKFYSNDDLFDAAAELKSSKEVGEKLERLVTNNLQMLGFVYSKQGKMDKFAVYHHEVLRRQLDMREGDATVWAMKTARLGYFFITRNKFAQARHHLAAACYVLSQYESTLKTLETSDLVLAKWEELNHRYADIAKCWVKYGLFLFNASRLKLVSTFYGDSSPLFDTLWANPLDRFMYGSNPRPEEDEIDLQSVWNCDTNKNPAEGLKPSEGTTNLKNPVDGEQSKSEGASKSSASLHPASDIFDVIFRNNNPSNVSIGVLPTDLGQGLSGFHFANESEVDKNGTKESQEEKDFRFPNLDLSCFENCVTCSYVDNLQAARGLFLFTHSWLKKSKLFYTLKDHPMEYVNVILDLSELYRYLAFYEDDIENQYSLQKRRAETLETLSTVLKELRPQCYIAVSVELLRELAEVHLELMSLNIRRLYLTHSGPPKAECKSSPQYFTDLSEETMRKMKAVADMHLRLNKGAEWRVNSGKSTRMLHLSLKRRVLKTRKKSRIARDTKQKIFC</sequence>
<dbReference type="PANTHER" id="PTHR46321">
    <property type="entry name" value="KIF1-BINDING PROTEIN"/>
    <property type="match status" value="1"/>
</dbReference>
<name>A0AAW2HCV2_9NEOP</name>
<dbReference type="PANTHER" id="PTHR46321:SF1">
    <property type="entry name" value="KIF-BINDING PROTEIN"/>
    <property type="match status" value="1"/>
</dbReference>
<evidence type="ECO:0000256" key="5">
    <source>
        <dbReference type="ARBA" id="ARBA00023212"/>
    </source>
</evidence>
<evidence type="ECO:0000256" key="4">
    <source>
        <dbReference type="ARBA" id="ARBA00022490"/>
    </source>
</evidence>
<evidence type="ECO:0000256" key="2">
    <source>
        <dbReference type="ARBA" id="ARBA00010305"/>
    </source>
</evidence>
<dbReference type="AlphaFoldDB" id="A0AAW2HCV2"/>
<organism evidence="7">
    <name type="scientific">Menopon gallinae</name>
    <name type="common">poultry shaft louse</name>
    <dbReference type="NCBI Taxonomy" id="328185"/>
    <lineage>
        <taxon>Eukaryota</taxon>
        <taxon>Metazoa</taxon>
        <taxon>Ecdysozoa</taxon>
        <taxon>Arthropoda</taxon>
        <taxon>Hexapoda</taxon>
        <taxon>Insecta</taxon>
        <taxon>Pterygota</taxon>
        <taxon>Neoptera</taxon>
        <taxon>Paraneoptera</taxon>
        <taxon>Psocodea</taxon>
        <taxon>Troctomorpha</taxon>
        <taxon>Phthiraptera</taxon>
        <taxon>Amblycera</taxon>
        <taxon>Menoponidae</taxon>
        <taxon>Menopon</taxon>
    </lineage>
</organism>